<accession>A0A0F9BZG5</accession>
<dbReference type="InterPro" id="IPR050900">
    <property type="entry name" value="Transposase_IS3/IS150/IS904"/>
</dbReference>
<organism evidence="3">
    <name type="scientific">marine sediment metagenome</name>
    <dbReference type="NCBI Taxonomy" id="412755"/>
    <lineage>
        <taxon>unclassified sequences</taxon>
        <taxon>metagenomes</taxon>
        <taxon>ecological metagenomes</taxon>
    </lineage>
</organism>
<name>A0A0F9BZG5_9ZZZZ</name>
<dbReference type="Pfam" id="PF00665">
    <property type="entry name" value="rve"/>
    <property type="match status" value="1"/>
</dbReference>
<dbReference type="EMBL" id="LAZR01038514">
    <property type="protein sequence ID" value="KKL19357.1"/>
    <property type="molecule type" value="Genomic_DNA"/>
</dbReference>
<protein>
    <recommendedName>
        <fullName evidence="2">Integrase catalytic domain-containing protein</fullName>
    </recommendedName>
</protein>
<dbReference type="GO" id="GO:0003676">
    <property type="term" value="F:nucleic acid binding"/>
    <property type="evidence" value="ECO:0007669"/>
    <property type="project" value="InterPro"/>
</dbReference>
<reference evidence="3" key="1">
    <citation type="journal article" date="2015" name="Nature">
        <title>Complex archaea that bridge the gap between prokaryotes and eukaryotes.</title>
        <authorList>
            <person name="Spang A."/>
            <person name="Saw J.H."/>
            <person name="Jorgensen S.L."/>
            <person name="Zaremba-Niedzwiedzka K."/>
            <person name="Martijn J."/>
            <person name="Lind A.E."/>
            <person name="van Eijk R."/>
            <person name="Schleper C."/>
            <person name="Guy L."/>
            <person name="Ettema T.J."/>
        </authorList>
    </citation>
    <scope>NUCLEOTIDE SEQUENCE</scope>
</reference>
<dbReference type="AlphaFoldDB" id="A0A0F9BZG5"/>
<dbReference type="InterPro" id="IPR012337">
    <property type="entry name" value="RNaseH-like_sf"/>
</dbReference>
<dbReference type="PANTHER" id="PTHR46889:SF4">
    <property type="entry name" value="TRANSPOSASE INSO FOR INSERTION SEQUENCE ELEMENT IS911B-RELATED"/>
    <property type="match status" value="1"/>
</dbReference>
<evidence type="ECO:0000256" key="1">
    <source>
        <dbReference type="SAM" id="MobiDB-lite"/>
    </source>
</evidence>
<dbReference type="GO" id="GO:0015074">
    <property type="term" value="P:DNA integration"/>
    <property type="evidence" value="ECO:0007669"/>
    <property type="project" value="InterPro"/>
</dbReference>
<dbReference type="InterPro" id="IPR001584">
    <property type="entry name" value="Integrase_cat-core"/>
</dbReference>
<gene>
    <name evidence="3" type="ORF">LCGC14_2466280</name>
</gene>
<evidence type="ECO:0000313" key="3">
    <source>
        <dbReference type="EMBL" id="KKL19357.1"/>
    </source>
</evidence>
<feature type="non-terminal residue" evidence="3">
    <location>
        <position position="1"/>
    </location>
</feature>
<dbReference type="Gene3D" id="3.30.420.10">
    <property type="entry name" value="Ribonuclease H-like superfamily/Ribonuclease H"/>
    <property type="match status" value="1"/>
</dbReference>
<dbReference type="PROSITE" id="PS50994">
    <property type="entry name" value="INTEGRASE"/>
    <property type="match status" value="1"/>
</dbReference>
<sequence>LGKRKIAQVLARAGLHLGSTTVQRMGRDSKTGPPTDPVDNTEQSDRIVTAKRPDHVHHVDLTIVPTSLGMWAAWAPFALPQAWPFCWWVAVVVDHFSRRAMGAAVFKKQPTSVQVRVFLGRLYAKAKPKYIICDKGGQFWCATFKAWAHRSGIRLRFGAVGRYGSIAVVERFVRTLKDECTRRIAVPLRRRDMRRELICHLDWYNEHRPHDYLVGRTPNEVYHDRPAANEAPRIEPRPHWPRQSPCAAPAAPVAGEVGQKVELVVSYHAGRKYLPVIRLKRVA</sequence>
<comment type="caution">
    <text evidence="3">The sequence shown here is derived from an EMBL/GenBank/DDBJ whole genome shotgun (WGS) entry which is preliminary data.</text>
</comment>
<dbReference type="InterPro" id="IPR036397">
    <property type="entry name" value="RNaseH_sf"/>
</dbReference>
<evidence type="ECO:0000259" key="2">
    <source>
        <dbReference type="PROSITE" id="PS50994"/>
    </source>
</evidence>
<dbReference type="PANTHER" id="PTHR46889">
    <property type="entry name" value="TRANSPOSASE INSF FOR INSERTION SEQUENCE IS3B-RELATED"/>
    <property type="match status" value="1"/>
</dbReference>
<dbReference type="SUPFAM" id="SSF53098">
    <property type="entry name" value="Ribonuclease H-like"/>
    <property type="match status" value="1"/>
</dbReference>
<feature type="domain" description="Integrase catalytic" evidence="2">
    <location>
        <begin position="49"/>
        <end position="226"/>
    </location>
</feature>
<proteinExistence type="predicted"/>
<feature type="region of interest" description="Disordered" evidence="1">
    <location>
        <begin position="22"/>
        <end position="42"/>
    </location>
</feature>